<evidence type="ECO:0000256" key="6">
    <source>
        <dbReference type="RuleBase" id="RU364082"/>
    </source>
</evidence>
<name>A0A0J6F1L0_9BORD</name>
<dbReference type="GO" id="GO:0008831">
    <property type="term" value="F:dTDP-4-dehydrorhamnose reductase activity"/>
    <property type="evidence" value="ECO:0007669"/>
    <property type="project" value="UniProtKB-EC"/>
</dbReference>
<dbReference type="KEGG" id="bpdz:BBN53_19975"/>
<sequence>MKILLLGKDGQLGRALGRSLAPLGELLALGRDSGLDLADPASLQRAVRQADPDVIVNAAAFTDVDRAEAEPGLAMRVNAEAPGLLAREMRARRGWLVHYSSDYVYDGAGQAFRAEDSPAAPLNRYGQSKLAGDEAVGRSGAHHLLLRTSWVYGPHGGNFARGVLRLAARHEVLRMVDDQVGAPTSADLVADVTALALRQAREQPSVSGLYHLAAAGQVSRHGYAQYLIDQARRLGWPLAVRAVHAISSADYPLPAARPLNSRLDCERLQAVFRLRLPDWRAGVDRLLSDWRASPWGPEA</sequence>
<dbReference type="EC" id="1.1.1.133" evidence="3 6"/>
<dbReference type="RefSeq" id="WP_043207150.1">
    <property type="nucleotide sequence ID" value="NZ_CAJGUP010000229.1"/>
</dbReference>
<organism evidence="9 10">
    <name type="scientific">Bordetella pseudohinzii</name>
    <dbReference type="NCBI Taxonomy" id="1331258"/>
    <lineage>
        <taxon>Bacteria</taxon>
        <taxon>Pseudomonadati</taxon>
        <taxon>Pseudomonadota</taxon>
        <taxon>Betaproteobacteria</taxon>
        <taxon>Burkholderiales</taxon>
        <taxon>Alcaligenaceae</taxon>
        <taxon>Bordetella</taxon>
    </lineage>
</organism>
<dbReference type="Gene3D" id="3.40.50.720">
    <property type="entry name" value="NAD(P)-binding Rossmann-like Domain"/>
    <property type="match status" value="1"/>
</dbReference>
<evidence type="ECO:0000313" key="10">
    <source>
        <dbReference type="Proteomes" id="UP000053096"/>
    </source>
</evidence>
<gene>
    <name evidence="9" type="primary">rfbD</name>
    <name evidence="8" type="ORF">BBN53_19975</name>
    <name evidence="9" type="ORF">ERS370011_02303</name>
</gene>
<reference evidence="9 10" key="1">
    <citation type="submission" date="2015-09" db="EMBL/GenBank/DDBJ databases">
        <authorList>
            <person name="Jackson K.R."/>
            <person name="Lunt B.L."/>
            <person name="Fisher J.N.B."/>
            <person name="Gardner A.V."/>
            <person name="Bailey M.E."/>
            <person name="Deus L.M."/>
            <person name="Earl A.S."/>
            <person name="Gibby P.D."/>
            <person name="Hartmann K.A."/>
            <person name="Liu J.E."/>
            <person name="Manci A.M."/>
            <person name="Nielsen D.A."/>
            <person name="Solomon M.B."/>
            <person name="Breakwell D.P."/>
            <person name="Burnett S.H."/>
            <person name="Grose J.H."/>
        </authorList>
    </citation>
    <scope>NUCLEOTIDE SEQUENCE [LARGE SCALE GENOMIC DNA]</scope>
    <source>
        <strain evidence="9 10">2789STDY5608636</strain>
    </source>
</reference>
<evidence type="ECO:0000256" key="2">
    <source>
        <dbReference type="ARBA" id="ARBA00010944"/>
    </source>
</evidence>
<proteinExistence type="inferred from homology"/>
<dbReference type="Gene3D" id="3.90.25.10">
    <property type="entry name" value="UDP-galactose 4-epimerase, domain 1"/>
    <property type="match status" value="1"/>
</dbReference>
<accession>A0A0J6F1L0</accession>
<dbReference type="SUPFAM" id="SSF51735">
    <property type="entry name" value="NAD(P)-binding Rossmann-fold domains"/>
    <property type="match status" value="1"/>
</dbReference>
<dbReference type="PANTHER" id="PTHR10491:SF4">
    <property type="entry name" value="METHIONINE ADENOSYLTRANSFERASE 2 SUBUNIT BETA"/>
    <property type="match status" value="1"/>
</dbReference>
<dbReference type="AlphaFoldDB" id="A0A0J6F1L0"/>
<feature type="domain" description="RmlD-like substrate binding" evidence="7">
    <location>
        <begin position="1"/>
        <end position="289"/>
    </location>
</feature>
<evidence type="ECO:0000256" key="3">
    <source>
        <dbReference type="ARBA" id="ARBA00012929"/>
    </source>
</evidence>
<comment type="pathway">
    <text evidence="1 6">Carbohydrate biosynthesis; dTDP-L-rhamnose biosynthesis.</text>
</comment>
<keyword evidence="6 9" id="KW-0560">Oxidoreductase</keyword>
<protein>
    <recommendedName>
        <fullName evidence="4 6">dTDP-4-dehydrorhamnose reductase</fullName>
        <ecNumber evidence="3 6">1.1.1.133</ecNumber>
    </recommendedName>
</protein>
<comment type="catalytic activity">
    <reaction evidence="5 6">
        <text>dTDP-beta-L-rhamnose + NADP(+) = dTDP-4-dehydro-beta-L-rhamnose + NADPH + H(+)</text>
        <dbReference type="Rhea" id="RHEA:21796"/>
        <dbReference type="ChEBI" id="CHEBI:15378"/>
        <dbReference type="ChEBI" id="CHEBI:57510"/>
        <dbReference type="ChEBI" id="CHEBI:57783"/>
        <dbReference type="ChEBI" id="CHEBI:58349"/>
        <dbReference type="ChEBI" id="CHEBI:62830"/>
        <dbReference type="EC" id="1.1.1.133"/>
    </reaction>
</comment>
<dbReference type="InterPro" id="IPR005913">
    <property type="entry name" value="dTDP_dehydrorham_reduct"/>
</dbReference>
<dbReference type="GO" id="GO:0019305">
    <property type="term" value="P:dTDP-rhamnose biosynthetic process"/>
    <property type="evidence" value="ECO:0007669"/>
    <property type="project" value="UniProtKB-UniPathway"/>
</dbReference>
<dbReference type="PANTHER" id="PTHR10491">
    <property type="entry name" value="DTDP-4-DEHYDRORHAMNOSE REDUCTASE"/>
    <property type="match status" value="1"/>
</dbReference>
<dbReference type="CDD" id="cd05254">
    <property type="entry name" value="dTDP_HR_like_SDR_e"/>
    <property type="match status" value="1"/>
</dbReference>
<reference evidence="8 11" key="2">
    <citation type="submission" date="2016-07" db="EMBL/GenBank/DDBJ databases">
        <title>Complete genome sequences of Bordetella pseudohinzii.</title>
        <authorList>
            <person name="Spilker T."/>
            <person name="Darrah R."/>
            <person name="LiPuma J.J."/>
        </authorList>
    </citation>
    <scope>NUCLEOTIDE SEQUENCE [LARGE SCALE GENOMIC DNA]</scope>
    <source>
        <strain evidence="8 11">HI4681</strain>
    </source>
</reference>
<accession>A0A0M7FER7</accession>
<dbReference type="OrthoDB" id="9803892at2"/>
<dbReference type="GO" id="GO:0005829">
    <property type="term" value="C:cytosol"/>
    <property type="evidence" value="ECO:0007669"/>
    <property type="project" value="TreeGrafter"/>
</dbReference>
<dbReference type="UniPathway" id="UPA00124"/>
<dbReference type="EMBL" id="CYTV01000005">
    <property type="protein sequence ID" value="CUI80127.1"/>
    <property type="molecule type" value="Genomic_DNA"/>
</dbReference>
<dbReference type="EMBL" id="CP016440">
    <property type="protein sequence ID" value="ANY17961.1"/>
    <property type="molecule type" value="Genomic_DNA"/>
</dbReference>
<evidence type="ECO:0000313" key="11">
    <source>
        <dbReference type="Proteomes" id="UP000092950"/>
    </source>
</evidence>
<evidence type="ECO:0000256" key="5">
    <source>
        <dbReference type="ARBA" id="ARBA00048200"/>
    </source>
</evidence>
<dbReference type="Pfam" id="PF04321">
    <property type="entry name" value="RmlD_sub_bind"/>
    <property type="match status" value="1"/>
</dbReference>
<evidence type="ECO:0000313" key="8">
    <source>
        <dbReference type="EMBL" id="ANY17961.1"/>
    </source>
</evidence>
<comment type="cofactor">
    <cofactor evidence="6">
        <name>Mg(2+)</name>
        <dbReference type="ChEBI" id="CHEBI:18420"/>
    </cofactor>
    <text evidence="6">Binds 1 Mg(2+) ion per monomer.</text>
</comment>
<dbReference type="NCBIfam" id="NF007440">
    <property type="entry name" value="PRK09987.1"/>
    <property type="match status" value="1"/>
</dbReference>
<dbReference type="NCBIfam" id="TIGR01214">
    <property type="entry name" value="rmlD"/>
    <property type="match status" value="1"/>
</dbReference>
<evidence type="ECO:0000259" key="7">
    <source>
        <dbReference type="Pfam" id="PF04321"/>
    </source>
</evidence>
<dbReference type="InterPro" id="IPR029903">
    <property type="entry name" value="RmlD-like-bd"/>
</dbReference>
<evidence type="ECO:0000313" key="9">
    <source>
        <dbReference type="EMBL" id="CUI80127.1"/>
    </source>
</evidence>
<evidence type="ECO:0000256" key="4">
    <source>
        <dbReference type="ARBA" id="ARBA00017099"/>
    </source>
</evidence>
<evidence type="ECO:0000256" key="1">
    <source>
        <dbReference type="ARBA" id="ARBA00004781"/>
    </source>
</evidence>
<dbReference type="Proteomes" id="UP000053096">
    <property type="component" value="Unassembled WGS sequence"/>
</dbReference>
<dbReference type="InterPro" id="IPR036291">
    <property type="entry name" value="NAD(P)-bd_dom_sf"/>
</dbReference>
<dbReference type="Proteomes" id="UP000092950">
    <property type="component" value="Chromosome"/>
</dbReference>
<comment type="similarity">
    <text evidence="2 6">Belongs to the dTDP-4-dehydrorhamnose reductase family.</text>
</comment>
<keyword evidence="6" id="KW-0521">NADP</keyword>
<comment type="function">
    <text evidence="6">Catalyzes the reduction of dTDP-6-deoxy-L-lyxo-4-hexulose to yield dTDP-L-rhamnose.</text>
</comment>
<keyword evidence="11" id="KW-1185">Reference proteome</keyword>